<name>A0ACB8RGI7_9AGAM</name>
<protein>
    <submittedName>
        <fullName evidence="1">Uncharacterized protein</fullName>
    </submittedName>
</protein>
<gene>
    <name evidence="1" type="ORF">FA95DRAFT_1575387</name>
</gene>
<organism evidence="1 2">
    <name type="scientific">Auriscalpium vulgare</name>
    <dbReference type="NCBI Taxonomy" id="40419"/>
    <lineage>
        <taxon>Eukaryota</taxon>
        <taxon>Fungi</taxon>
        <taxon>Dikarya</taxon>
        <taxon>Basidiomycota</taxon>
        <taxon>Agaricomycotina</taxon>
        <taxon>Agaricomycetes</taxon>
        <taxon>Russulales</taxon>
        <taxon>Auriscalpiaceae</taxon>
        <taxon>Auriscalpium</taxon>
    </lineage>
</organism>
<evidence type="ECO:0000313" key="1">
    <source>
        <dbReference type="EMBL" id="KAI0043017.1"/>
    </source>
</evidence>
<reference evidence="1" key="1">
    <citation type="submission" date="2021-02" db="EMBL/GenBank/DDBJ databases">
        <authorList>
            <consortium name="DOE Joint Genome Institute"/>
            <person name="Ahrendt S."/>
            <person name="Looney B.P."/>
            <person name="Miyauchi S."/>
            <person name="Morin E."/>
            <person name="Drula E."/>
            <person name="Courty P.E."/>
            <person name="Chicoki N."/>
            <person name="Fauchery L."/>
            <person name="Kohler A."/>
            <person name="Kuo A."/>
            <person name="Labutti K."/>
            <person name="Pangilinan J."/>
            <person name="Lipzen A."/>
            <person name="Riley R."/>
            <person name="Andreopoulos W."/>
            <person name="He G."/>
            <person name="Johnson J."/>
            <person name="Barry K.W."/>
            <person name="Grigoriev I.V."/>
            <person name="Nagy L."/>
            <person name="Hibbett D."/>
            <person name="Henrissat B."/>
            <person name="Matheny P.B."/>
            <person name="Labbe J."/>
            <person name="Martin F."/>
        </authorList>
    </citation>
    <scope>NUCLEOTIDE SEQUENCE</scope>
    <source>
        <strain evidence="1">FP105234-sp</strain>
    </source>
</reference>
<dbReference type="EMBL" id="MU276037">
    <property type="protein sequence ID" value="KAI0043017.1"/>
    <property type="molecule type" value="Genomic_DNA"/>
</dbReference>
<accession>A0ACB8RGI7</accession>
<sequence>MSVQKGDVLLIPNFFGVQARVTIMWLQHTADYVPIVVYNKSRGDVDVPIFIEAEWFNEAHLDAYELTIDNKFQYGQKNNGGDQRFVVFHDKSRKLNQACLEVARFRTWCLVMIQLFEFDDWAYVSVLHSKEAPPGCCLHGVQSVAEAANNVGKP</sequence>
<keyword evidence="2" id="KW-1185">Reference proteome</keyword>
<dbReference type="Proteomes" id="UP000814033">
    <property type="component" value="Unassembled WGS sequence"/>
</dbReference>
<evidence type="ECO:0000313" key="2">
    <source>
        <dbReference type="Proteomes" id="UP000814033"/>
    </source>
</evidence>
<comment type="caution">
    <text evidence="1">The sequence shown here is derived from an EMBL/GenBank/DDBJ whole genome shotgun (WGS) entry which is preliminary data.</text>
</comment>
<proteinExistence type="predicted"/>
<reference evidence="1" key="2">
    <citation type="journal article" date="2022" name="New Phytol.">
        <title>Evolutionary transition to the ectomycorrhizal habit in the genomes of a hyperdiverse lineage of mushroom-forming fungi.</title>
        <authorList>
            <person name="Looney B."/>
            <person name="Miyauchi S."/>
            <person name="Morin E."/>
            <person name="Drula E."/>
            <person name="Courty P.E."/>
            <person name="Kohler A."/>
            <person name="Kuo A."/>
            <person name="LaButti K."/>
            <person name="Pangilinan J."/>
            <person name="Lipzen A."/>
            <person name="Riley R."/>
            <person name="Andreopoulos W."/>
            <person name="He G."/>
            <person name="Johnson J."/>
            <person name="Nolan M."/>
            <person name="Tritt A."/>
            <person name="Barry K.W."/>
            <person name="Grigoriev I.V."/>
            <person name="Nagy L.G."/>
            <person name="Hibbett D."/>
            <person name="Henrissat B."/>
            <person name="Matheny P.B."/>
            <person name="Labbe J."/>
            <person name="Martin F.M."/>
        </authorList>
    </citation>
    <scope>NUCLEOTIDE SEQUENCE</scope>
    <source>
        <strain evidence="1">FP105234-sp</strain>
    </source>
</reference>